<name>A0A7Y2W6P2_9HYPH</name>
<sequence length="199" mass="22957">MTELHAEHINALSSLVMSRMIYRRLRKHPELIEQVADGLESEIKVLDPDKVATYAHEWLQVLRDPAKLKQTMTGSGENDLWLRKSKPFHASAVGLDFTEIEWRKRMRLAARRIAFKEVEHGRIWSTSGFKMFTAYPSPDSGPDFCSFEDIKQMSGRDGVLVLRAMEARKIRSYRRKDVEVYAARQAEIDQLLTEIGAVH</sequence>
<gene>
    <name evidence="1" type="ORF">HLI17_19830</name>
</gene>
<dbReference type="AlphaFoldDB" id="A0A7Y2W6P2"/>
<evidence type="ECO:0000313" key="1">
    <source>
        <dbReference type="EMBL" id="NNH65511.1"/>
    </source>
</evidence>
<protein>
    <submittedName>
        <fullName evidence="1">Uncharacterized protein</fullName>
    </submittedName>
</protein>
<accession>A0A7Y2W6P2</accession>
<proteinExistence type="predicted"/>
<comment type="caution">
    <text evidence="1">The sequence shown here is derived from an EMBL/GenBank/DDBJ whole genome shotgun (WGS) entry which is preliminary data.</text>
</comment>
<organism evidence="1 2">
    <name type="scientific">Rhizobium laguerreae</name>
    <dbReference type="NCBI Taxonomy" id="1076926"/>
    <lineage>
        <taxon>Bacteria</taxon>
        <taxon>Pseudomonadati</taxon>
        <taxon>Pseudomonadota</taxon>
        <taxon>Alphaproteobacteria</taxon>
        <taxon>Hyphomicrobiales</taxon>
        <taxon>Rhizobiaceae</taxon>
        <taxon>Rhizobium/Agrobacterium group</taxon>
        <taxon>Rhizobium</taxon>
    </lineage>
</organism>
<dbReference type="EMBL" id="JABEQY010000017">
    <property type="protein sequence ID" value="NNH65511.1"/>
    <property type="molecule type" value="Genomic_DNA"/>
</dbReference>
<dbReference type="Proteomes" id="UP000530654">
    <property type="component" value="Unassembled WGS sequence"/>
</dbReference>
<reference evidence="1 2" key="1">
    <citation type="submission" date="2020-04" db="EMBL/GenBank/DDBJ databases">
        <title>Rhizobium bacterial biofertilizers improve the content of phenolic compounds of Lactuca sativa L. under non-saline and saline-stress conditions.</title>
        <authorList>
            <person name="Ayuso-Calles M."/>
            <person name="Garcia-Estevez I."/>
            <person name="Jimenez-Gomez A."/>
            <person name="Flores-Felix J.D."/>
            <person name="Escribano-Bailon M."/>
            <person name="Rivas R."/>
        </authorList>
    </citation>
    <scope>NUCLEOTIDE SEQUENCE [LARGE SCALE GENOMIC DNA]</scope>
    <source>
        <strain evidence="1 2">GPTR02</strain>
    </source>
</reference>
<dbReference type="RefSeq" id="WP_170256018.1">
    <property type="nucleotide sequence ID" value="NZ_JABEQY010000017.1"/>
</dbReference>
<evidence type="ECO:0000313" key="2">
    <source>
        <dbReference type="Proteomes" id="UP000530654"/>
    </source>
</evidence>